<feature type="compositionally biased region" description="Polar residues" evidence="1">
    <location>
        <begin position="98"/>
        <end position="109"/>
    </location>
</feature>
<dbReference type="AlphaFoldDB" id="A0A7I8VC81"/>
<proteinExistence type="predicted"/>
<feature type="compositionally biased region" description="Polar residues" evidence="1">
    <location>
        <begin position="433"/>
        <end position="466"/>
    </location>
</feature>
<dbReference type="Proteomes" id="UP000549394">
    <property type="component" value="Unassembled WGS sequence"/>
</dbReference>
<protein>
    <submittedName>
        <fullName evidence="2">DgyrCDS3120</fullName>
    </submittedName>
</protein>
<name>A0A7I8VC81_9ANNE</name>
<feature type="compositionally biased region" description="Polar residues" evidence="1">
    <location>
        <begin position="140"/>
        <end position="156"/>
    </location>
</feature>
<dbReference type="InterPro" id="IPR042779">
    <property type="entry name" value="MISP/MISP3-like"/>
</dbReference>
<feature type="compositionally biased region" description="Polar residues" evidence="1">
    <location>
        <begin position="302"/>
        <end position="315"/>
    </location>
</feature>
<feature type="region of interest" description="Disordered" evidence="1">
    <location>
        <begin position="92"/>
        <end position="156"/>
    </location>
</feature>
<feature type="region of interest" description="Disordered" evidence="1">
    <location>
        <begin position="35"/>
        <end position="59"/>
    </location>
</feature>
<feature type="region of interest" description="Disordered" evidence="1">
    <location>
        <begin position="511"/>
        <end position="546"/>
    </location>
</feature>
<organism evidence="2 3">
    <name type="scientific">Dimorphilus gyrociliatus</name>
    <dbReference type="NCBI Taxonomy" id="2664684"/>
    <lineage>
        <taxon>Eukaryota</taxon>
        <taxon>Metazoa</taxon>
        <taxon>Spiralia</taxon>
        <taxon>Lophotrochozoa</taxon>
        <taxon>Annelida</taxon>
        <taxon>Polychaeta</taxon>
        <taxon>Polychaeta incertae sedis</taxon>
        <taxon>Dinophilidae</taxon>
        <taxon>Dimorphilus</taxon>
    </lineage>
</organism>
<sequence>MNEELVDSAIDREIKATNEREYQLKKERDMLINSQDFQEMTEVDRDTHAQSDVIEEDDLADDLERSLDINEKSVVREESLIEREIRLAKEREEELRQQRTSLAQNKCSPPSTPVTPIKAKPTPKFSNSTPPTLPSTPSSVHTNSPTTSGRYENSTRMIESRLARELREQREKEDELRSLRKQMGLFTEVDGVETTPILPNVPKVETPPPTPEVAISPAPFVETTPPPDSPPPSRIKVAPLLEEDKTDLSQFATVSSETPIEREIRLAREREESFRREKGIKLKAYQEEQIMSVPQQKPIEESPNNLNKANQSQSYKKWAHTRIQNEIKLEQAREENLRHQGRIISTSKDYEPDRKKYQEVAPVEGSPSFRRVNGSPTKIHNDIQPKIKTEEINRKLSDVSQPDSPDVSVKSEPEPVVVVPKPPPPKDNVPKPISTSSSMNFQHSSVQPTSVKRSTSESLIRSSPSGQDRIEREVREMKAREIELRRQRHSLGIYQNELIADDELDSEIFSPTISSQSTDVNSAERSRRRSKLEADWQQKIQQSLHN</sequence>
<feature type="compositionally biased region" description="Polar residues" evidence="1">
    <location>
        <begin position="511"/>
        <end position="523"/>
    </location>
</feature>
<evidence type="ECO:0000256" key="1">
    <source>
        <dbReference type="SAM" id="MobiDB-lite"/>
    </source>
</evidence>
<evidence type="ECO:0000313" key="3">
    <source>
        <dbReference type="Proteomes" id="UP000549394"/>
    </source>
</evidence>
<keyword evidence="3" id="KW-1185">Reference proteome</keyword>
<comment type="caution">
    <text evidence="2">The sequence shown here is derived from an EMBL/GenBank/DDBJ whole genome shotgun (WGS) entry which is preliminary data.</text>
</comment>
<feature type="compositionally biased region" description="Basic and acidic residues" evidence="1">
    <location>
        <begin position="379"/>
        <end position="397"/>
    </location>
</feature>
<reference evidence="2 3" key="1">
    <citation type="submission" date="2020-08" db="EMBL/GenBank/DDBJ databases">
        <authorList>
            <person name="Hejnol A."/>
        </authorList>
    </citation>
    <scope>NUCLEOTIDE SEQUENCE [LARGE SCALE GENOMIC DNA]</scope>
</reference>
<gene>
    <name evidence="2" type="ORF">DGYR_LOCUS2856</name>
</gene>
<evidence type="ECO:0000313" key="2">
    <source>
        <dbReference type="EMBL" id="CAD5113959.1"/>
    </source>
</evidence>
<feature type="compositionally biased region" description="Pro residues" evidence="1">
    <location>
        <begin position="224"/>
        <end position="233"/>
    </location>
</feature>
<feature type="region of interest" description="Disordered" evidence="1">
    <location>
        <begin position="333"/>
        <end position="472"/>
    </location>
</feature>
<feature type="compositionally biased region" description="Low complexity" evidence="1">
    <location>
        <begin position="398"/>
        <end position="419"/>
    </location>
</feature>
<dbReference type="OrthoDB" id="9449914at2759"/>
<accession>A0A7I8VC81</accession>
<feature type="compositionally biased region" description="Basic and acidic residues" evidence="1">
    <location>
        <begin position="348"/>
        <end position="358"/>
    </location>
</feature>
<dbReference type="PANTHER" id="PTHR18839:SF0">
    <property type="entry name" value="MITOTIC INTERACTOR AND SUBSTRATE OF PLK1 ISOFORM X1-RELATED"/>
    <property type="match status" value="1"/>
</dbReference>
<feature type="region of interest" description="Disordered" evidence="1">
    <location>
        <begin position="293"/>
        <end position="317"/>
    </location>
</feature>
<dbReference type="EMBL" id="CAJFCJ010000004">
    <property type="protein sequence ID" value="CAD5113959.1"/>
    <property type="molecule type" value="Genomic_DNA"/>
</dbReference>
<feature type="region of interest" description="Disordered" evidence="1">
    <location>
        <begin position="196"/>
        <end position="235"/>
    </location>
</feature>
<dbReference type="PANTHER" id="PTHR18839">
    <property type="entry name" value="MITOTIC INTERACTOR AND SUBSTRATE OF PLK1 MISP FAMILY MEMBER"/>
    <property type="match status" value="1"/>
</dbReference>